<dbReference type="EMBL" id="DXGH01000072">
    <property type="protein sequence ID" value="HIW82406.1"/>
    <property type="molecule type" value="Genomic_DNA"/>
</dbReference>
<dbReference type="Gene3D" id="3.40.50.1390">
    <property type="entry name" value="Resolvase, N-terminal catalytic domain"/>
    <property type="match status" value="1"/>
</dbReference>
<evidence type="ECO:0000259" key="3">
    <source>
        <dbReference type="PROSITE" id="PS51737"/>
    </source>
</evidence>
<name>A0A9D1R9E6_9FIRM</name>
<feature type="coiled-coil region" evidence="1">
    <location>
        <begin position="464"/>
        <end position="491"/>
    </location>
</feature>
<dbReference type="SUPFAM" id="SSF53041">
    <property type="entry name" value="Resolvase-like"/>
    <property type="match status" value="1"/>
</dbReference>
<keyword evidence="1" id="KW-0175">Coiled coil</keyword>
<dbReference type="Gene3D" id="3.90.1750.20">
    <property type="entry name" value="Putative Large Serine Recombinase, Chain B, Domain 2"/>
    <property type="match status" value="1"/>
</dbReference>
<dbReference type="InterPro" id="IPR036162">
    <property type="entry name" value="Resolvase-like_N_sf"/>
</dbReference>
<organism evidence="4 5">
    <name type="scientific">Candidatus Acetatifactor stercoripullorum</name>
    <dbReference type="NCBI Taxonomy" id="2838414"/>
    <lineage>
        <taxon>Bacteria</taxon>
        <taxon>Bacillati</taxon>
        <taxon>Bacillota</taxon>
        <taxon>Clostridia</taxon>
        <taxon>Lachnospirales</taxon>
        <taxon>Lachnospiraceae</taxon>
        <taxon>Acetatifactor</taxon>
    </lineage>
</organism>
<dbReference type="InterPro" id="IPR038109">
    <property type="entry name" value="DNA_bind_recomb_sf"/>
</dbReference>
<dbReference type="AlphaFoldDB" id="A0A9D1R9E6"/>
<dbReference type="SMART" id="SM00857">
    <property type="entry name" value="Resolvase"/>
    <property type="match status" value="1"/>
</dbReference>
<evidence type="ECO:0000313" key="4">
    <source>
        <dbReference type="EMBL" id="HIW82406.1"/>
    </source>
</evidence>
<dbReference type="PANTHER" id="PTHR30461">
    <property type="entry name" value="DNA-INVERTASE FROM LAMBDOID PROPHAGE"/>
    <property type="match status" value="1"/>
</dbReference>
<feature type="domain" description="Recombinase" evidence="3">
    <location>
        <begin position="184"/>
        <end position="328"/>
    </location>
</feature>
<proteinExistence type="predicted"/>
<protein>
    <submittedName>
        <fullName evidence="4">Recombinase family protein</fullName>
    </submittedName>
</protein>
<dbReference type="GO" id="GO:0000150">
    <property type="term" value="F:DNA strand exchange activity"/>
    <property type="evidence" value="ECO:0007669"/>
    <property type="project" value="InterPro"/>
</dbReference>
<dbReference type="GO" id="GO:0003677">
    <property type="term" value="F:DNA binding"/>
    <property type="evidence" value="ECO:0007669"/>
    <property type="project" value="InterPro"/>
</dbReference>
<dbReference type="PROSITE" id="PS51736">
    <property type="entry name" value="RECOMBINASES_3"/>
    <property type="match status" value="1"/>
</dbReference>
<gene>
    <name evidence="4" type="ORF">H9742_12960</name>
</gene>
<evidence type="ECO:0000256" key="1">
    <source>
        <dbReference type="SAM" id="Coils"/>
    </source>
</evidence>
<dbReference type="PROSITE" id="PS51737">
    <property type="entry name" value="RECOMBINASE_DNA_BIND"/>
    <property type="match status" value="1"/>
</dbReference>
<reference evidence="4" key="2">
    <citation type="submission" date="2021-04" db="EMBL/GenBank/DDBJ databases">
        <authorList>
            <person name="Gilroy R."/>
        </authorList>
    </citation>
    <scope>NUCLEOTIDE SEQUENCE</scope>
    <source>
        <strain evidence="4">CHK195-6426</strain>
    </source>
</reference>
<dbReference type="InterPro" id="IPR006119">
    <property type="entry name" value="Resolv_N"/>
</dbReference>
<evidence type="ECO:0000259" key="2">
    <source>
        <dbReference type="PROSITE" id="PS51736"/>
    </source>
</evidence>
<dbReference type="Pfam" id="PF07508">
    <property type="entry name" value="Recombinase"/>
    <property type="match status" value="1"/>
</dbReference>
<reference evidence="4" key="1">
    <citation type="journal article" date="2021" name="PeerJ">
        <title>Extensive microbial diversity within the chicken gut microbiome revealed by metagenomics and culture.</title>
        <authorList>
            <person name="Gilroy R."/>
            <person name="Ravi A."/>
            <person name="Getino M."/>
            <person name="Pursley I."/>
            <person name="Horton D.L."/>
            <person name="Alikhan N.F."/>
            <person name="Baker D."/>
            <person name="Gharbi K."/>
            <person name="Hall N."/>
            <person name="Watson M."/>
            <person name="Adriaenssens E.M."/>
            <person name="Foster-Nyarko E."/>
            <person name="Jarju S."/>
            <person name="Secka A."/>
            <person name="Antonio M."/>
            <person name="Oren A."/>
            <person name="Chaudhuri R.R."/>
            <person name="La Ragione R."/>
            <person name="Hildebrand F."/>
            <person name="Pallen M.J."/>
        </authorList>
    </citation>
    <scope>NUCLEOTIDE SEQUENCE</scope>
    <source>
        <strain evidence="4">CHK195-6426</strain>
    </source>
</reference>
<dbReference type="InterPro" id="IPR011109">
    <property type="entry name" value="DNA_bind_recombinase_dom"/>
</dbReference>
<dbReference type="InterPro" id="IPR050639">
    <property type="entry name" value="SSR_resolvase"/>
</dbReference>
<accession>A0A9D1R9E6</accession>
<sequence>MKAKEFYNVAIYLRLSRDDLSTAGGRDIGSIDAGSRKAESNSIRSQRDMIRSYIRSQDNMEIYDIYVDDGFSGANFDRPEFKRMMQDIEAGNVDCVIVKDLSRLGRDYIEAGRLIQKTFPAFSVRFIALTDHFDSLTADYHETSLVVPVKNFVNDSYSRDISGKVRSHQQAKREKGDFIGAFAVYGYRKSDKNKNLLVPDDYAAGIVRKIFAWKIDGYSSFAIAQLLDGMGILSPMEYKKMNGEKYHTGFVTGVKTKWSAVAVKRILTNEAYIGTLVQGKDEKVNYKVKKSVRKPEEEWTKVKEAHEAIISKEDFEIVQDLLKVDTRAGRGEKKSHIYAGLLFCGDCMEPMTRRVNRYKGTETVSFICSTKNRGGGCSGHKIPEEDLNRLVLNGLKQQVSLFLDKSKVLEAIGQMEIHFEEVAAFDKEIERLYSEQDKYLTLRAGLYEDLKKGIITEEDFKNFREIYEKRYQELQQAVRSQEEMIKRLFQSGVSAGMNLERMKTAMQVTELDRTTLITFVKRILVYEDKRVYLEMRFKELFSKVIMLADYIDADKQHGKGGKPALPAGADGKNL</sequence>
<comment type="caution">
    <text evidence="4">The sequence shown here is derived from an EMBL/GenBank/DDBJ whole genome shotgun (WGS) entry which is preliminary data.</text>
</comment>
<dbReference type="Proteomes" id="UP000824265">
    <property type="component" value="Unassembled WGS sequence"/>
</dbReference>
<dbReference type="PANTHER" id="PTHR30461:SF23">
    <property type="entry name" value="DNA RECOMBINASE-RELATED"/>
    <property type="match status" value="1"/>
</dbReference>
<feature type="domain" description="Resolvase/invertase-type recombinase catalytic" evidence="2">
    <location>
        <begin position="8"/>
        <end position="176"/>
    </location>
</feature>
<dbReference type="InterPro" id="IPR025827">
    <property type="entry name" value="Zn_ribbon_recom_dom"/>
</dbReference>
<dbReference type="Pfam" id="PF00239">
    <property type="entry name" value="Resolvase"/>
    <property type="match status" value="1"/>
</dbReference>
<evidence type="ECO:0000313" key="5">
    <source>
        <dbReference type="Proteomes" id="UP000824265"/>
    </source>
</evidence>
<dbReference type="Pfam" id="PF13408">
    <property type="entry name" value="Zn_ribbon_recom"/>
    <property type="match status" value="1"/>
</dbReference>